<keyword evidence="4 7" id="KW-1133">Transmembrane helix</keyword>
<dbReference type="GO" id="GO:0042128">
    <property type="term" value="P:nitrate assimilation"/>
    <property type="evidence" value="ECO:0007669"/>
    <property type="project" value="UniProtKB-KW"/>
</dbReference>
<dbReference type="InterPro" id="IPR020846">
    <property type="entry name" value="MFS_dom"/>
</dbReference>
<evidence type="ECO:0000256" key="5">
    <source>
        <dbReference type="ARBA" id="ARBA00023063"/>
    </source>
</evidence>
<feature type="transmembrane region" description="Helical" evidence="7">
    <location>
        <begin position="51"/>
        <end position="71"/>
    </location>
</feature>
<dbReference type="AlphaFoldDB" id="A0A7W7HMZ6"/>
<feature type="transmembrane region" description="Helical" evidence="7">
    <location>
        <begin position="279"/>
        <end position="297"/>
    </location>
</feature>
<dbReference type="InterPro" id="IPR011701">
    <property type="entry name" value="MFS"/>
</dbReference>
<dbReference type="GO" id="GO:0005886">
    <property type="term" value="C:plasma membrane"/>
    <property type="evidence" value="ECO:0007669"/>
    <property type="project" value="UniProtKB-SubCell"/>
</dbReference>
<dbReference type="Proteomes" id="UP000631312">
    <property type="component" value="Unassembled WGS sequence"/>
</dbReference>
<feature type="domain" description="Major facilitator superfamily (MFS) profile" evidence="8">
    <location>
        <begin position="13"/>
        <end position="393"/>
    </location>
</feature>
<keyword evidence="3 7" id="KW-0812">Transmembrane</keyword>
<evidence type="ECO:0000256" key="4">
    <source>
        <dbReference type="ARBA" id="ARBA00022989"/>
    </source>
</evidence>
<dbReference type="GO" id="GO:0015112">
    <property type="term" value="F:nitrate transmembrane transporter activity"/>
    <property type="evidence" value="ECO:0007669"/>
    <property type="project" value="InterPro"/>
</dbReference>
<name>A0A7W7HMZ6_9ACTN</name>
<feature type="transmembrane region" description="Helical" evidence="7">
    <location>
        <begin position="78"/>
        <end position="96"/>
    </location>
</feature>
<feature type="transmembrane region" description="Helical" evidence="7">
    <location>
        <begin position="12"/>
        <end position="31"/>
    </location>
</feature>
<dbReference type="PANTHER" id="PTHR23515">
    <property type="entry name" value="HIGH-AFFINITY NITRATE TRANSPORTER 2.3"/>
    <property type="match status" value="1"/>
</dbReference>
<reference evidence="10 11" key="1">
    <citation type="submission" date="2020-08" db="EMBL/GenBank/DDBJ databases">
        <title>Sequencing the genomes of 1000 actinobacteria strains.</title>
        <authorList>
            <person name="Klenk H.-P."/>
        </authorList>
    </citation>
    <scope>NUCLEOTIDE SEQUENCE [LARGE SCALE GENOMIC DNA]</scope>
    <source>
        <strain evidence="10 11">DSM 43150</strain>
    </source>
</reference>
<feature type="transmembrane region" description="Helical" evidence="7">
    <location>
        <begin position="367"/>
        <end position="387"/>
    </location>
</feature>
<dbReference type="Gene3D" id="1.20.1250.20">
    <property type="entry name" value="MFS general substrate transporter like domains"/>
    <property type="match status" value="2"/>
</dbReference>
<dbReference type="EMBL" id="JACHNC010000001">
    <property type="protein sequence ID" value="MBB4753504.1"/>
    <property type="molecule type" value="Genomic_DNA"/>
</dbReference>
<protein>
    <submittedName>
        <fullName evidence="9 10">MFS transporter</fullName>
    </submittedName>
</protein>
<dbReference type="InterPro" id="IPR036259">
    <property type="entry name" value="MFS_trans_sf"/>
</dbReference>
<evidence type="ECO:0000313" key="12">
    <source>
        <dbReference type="Proteomes" id="UP000631312"/>
    </source>
</evidence>
<dbReference type="Pfam" id="PF07690">
    <property type="entry name" value="MFS_1"/>
    <property type="match status" value="1"/>
</dbReference>
<evidence type="ECO:0000256" key="3">
    <source>
        <dbReference type="ARBA" id="ARBA00022692"/>
    </source>
</evidence>
<evidence type="ECO:0000259" key="8">
    <source>
        <dbReference type="PROSITE" id="PS50850"/>
    </source>
</evidence>
<dbReference type="PROSITE" id="PS50850">
    <property type="entry name" value="MFS"/>
    <property type="match status" value="1"/>
</dbReference>
<evidence type="ECO:0000313" key="9">
    <source>
        <dbReference type="EMBL" id="GIE38037.1"/>
    </source>
</evidence>
<evidence type="ECO:0000313" key="11">
    <source>
        <dbReference type="Proteomes" id="UP000590511"/>
    </source>
</evidence>
<dbReference type="RefSeq" id="WP_188125194.1">
    <property type="nucleotide sequence ID" value="NZ_BOMP01000016.1"/>
</dbReference>
<comment type="similarity">
    <text evidence="2">Belongs to the major facilitator superfamily. Nitrate/nitrite porter (TC 2.A.1.8) family.</text>
</comment>
<accession>A0A7W7HMZ6</accession>
<organism evidence="10 11">
    <name type="scientific">Actinoplanes lobatus</name>
    <dbReference type="NCBI Taxonomy" id="113568"/>
    <lineage>
        <taxon>Bacteria</taxon>
        <taxon>Bacillati</taxon>
        <taxon>Actinomycetota</taxon>
        <taxon>Actinomycetes</taxon>
        <taxon>Micromonosporales</taxon>
        <taxon>Micromonosporaceae</taxon>
        <taxon>Actinoplanes</taxon>
    </lineage>
</organism>
<feature type="transmembrane region" description="Helical" evidence="7">
    <location>
        <begin position="102"/>
        <end position="130"/>
    </location>
</feature>
<dbReference type="Proteomes" id="UP000590511">
    <property type="component" value="Unassembled WGS sequence"/>
</dbReference>
<dbReference type="SUPFAM" id="SSF103473">
    <property type="entry name" value="MFS general substrate transporter"/>
    <property type="match status" value="1"/>
</dbReference>
<feature type="transmembrane region" description="Helical" evidence="7">
    <location>
        <begin position="169"/>
        <end position="187"/>
    </location>
</feature>
<feature type="transmembrane region" description="Helical" evidence="7">
    <location>
        <begin position="137"/>
        <end position="157"/>
    </location>
</feature>
<dbReference type="InterPro" id="IPR044772">
    <property type="entry name" value="NO3_transporter"/>
</dbReference>
<dbReference type="EMBL" id="BOMP01000016">
    <property type="protein sequence ID" value="GIE38037.1"/>
    <property type="molecule type" value="Genomic_DNA"/>
</dbReference>
<feature type="transmembrane region" description="Helical" evidence="7">
    <location>
        <begin position="217"/>
        <end position="237"/>
    </location>
</feature>
<feature type="transmembrane region" description="Helical" evidence="7">
    <location>
        <begin position="303"/>
        <end position="326"/>
    </location>
</feature>
<comment type="caution">
    <text evidence="10">The sequence shown here is derived from an EMBL/GenBank/DDBJ whole genome shotgun (WGS) entry which is preliminary data.</text>
</comment>
<comment type="subcellular location">
    <subcellularLocation>
        <location evidence="1">Cell membrane</location>
        <topology evidence="1">Multi-pass membrane protein</topology>
    </subcellularLocation>
</comment>
<evidence type="ECO:0000256" key="6">
    <source>
        <dbReference type="ARBA" id="ARBA00023136"/>
    </source>
</evidence>
<evidence type="ECO:0000256" key="1">
    <source>
        <dbReference type="ARBA" id="ARBA00004651"/>
    </source>
</evidence>
<evidence type="ECO:0000256" key="2">
    <source>
        <dbReference type="ARBA" id="ARBA00008432"/>
    </source>
</evidence>
<keyword evidence="5" id="KW-0534">Nitrate assimilation</keyword>
<keyword evidence="6 7" id="KW-0472">Membrane</keyword>
<gene>
    <name evidence="9" type="ORF">Alo02nite_09350</name>
    <name evidence="10" type="ORF">BJ964_007665</name>
</gene>
<reference evidence="9 12" key="2">
    <citation type="submission" date="2021-01" db="EMBL/GenBank/DDBJ databases">
        <title>Whole genome shotgun sequence of Actinoplanes lobatus NBRC 12513.</title>
        <authorList>
            <person name="Komaki H."/>
            <person name="Tamura T."/>
        </authorList>
    </citation>
    <scope>NUCLEOTIDE SEQUENCE [LARGE SCALE GENOMIC DNA]</scope>
    <source>
        <strain evidence="9 12">NBRC 12513</strain>
    </source>
</reference>
<evidence type="ECO:0000256" key="7">
    <source>
        <dbReference type="SAM" id="Phobius"/>
    </source>
</evidence>
<feature type="transmembrane region" description="Helical" evidence="7">
    <location>
        <begin position="338"/>
        <end position="361"/>
    </location>
</feature>
<feature type="transmembrane region" description="Helical" evidence="7">
    <location>
        <begin position="249"/>
        <end position="267"/>
    </location>
</feature>
<keyword evidence="12" id="KW-1185">Reference proteome</keyword>
<sequence length="400" mass="40960">MSTSPTTGRPNLMLFLATLGFALNFWAWALLSPLASRFQAELSLTSFQQALLVAVPVVVGSVGRIPVGALTDRYGGRIMLPLITLITIVPVLYLGLFGHDALASLLVGGFFLGIAGTTFAVGVPFVNAWFPPERRGFAVGVFGVGMGGTAISALTTVKLVDAGSMATPFLITAGALAAYAVVAWLLLRDAPGRTVPTAPLAQRLGAALKLRITWQAAALYAVSFGGYVAFSVYLPAYLKTAYDLTPADAANRMAGFVLLAVVMRPVGGWLSDRMPPARVLAVALVVVMAGALVQAFTPPLMPLGTIAFLAMAAALGAGSGATFALVAQLAPPAQVGSVTGIVGAAGGLGGFVPPLVMGSIYQRFDSYALGLVLLALVAGAALLLDVLSVGRPRPGNVAHA</sequence>
<proteinExistence type="inferred from homology"/>
<evidence type="ECO:0000313" key="10">
    <source>
        <dbReference type="EMBL" id="MBB4753504.1"/>
    </source>
</evidence>